<dbReference type="EMBL" id="AP019799">
    <property type="protein sequence ID" value="BBL91831.1"/>
    <property type="molecule type" value="Genomic_DNA"/>
</dbReference>
<dbReference type="AlphaFoldDB" id="A0A510IEH4"/>
<accession>A0A510IEH4</accession>
<evidence type="ECO:0000313" key="2">
    <source>
        <dbReference type="EMBL" id="BBL91831.1"/>
    </source>
</evidence>
<organism evidence="2 3">
    <name type="scientific">Vibrio rotiferianus</name>
    <dbReference type="NCBI Taxonomy" id="190895"/>
    <lineage>
        <taxon>Bacteria</taxon>
        <taxon>Pseudomonadati</taxon>
        <taxon>Pseudomonadota</taxon>
        <taxon>Gammaproteobacteria</taxon>
        <taxon>Vibrionales</taxon>
        <taxon>Vibrionaceae</taxon>
        <taxon>Vibrio</taxon>
    </lineage>
</organism>
<feature type="compositionally biased region" description="Basic and acidic residues" evidence="1">
    <location>
        <begin position="1"/>
        <end position="10"/>
    </location>
</feature>
<sequence length="224" mass="25935">MTERSDHAPELSKTPTPWWQDGSTTSEALKEPYFVSNGAFGYMTKIRDWLLFPLKQVDPMTCSEKVLNLMAWDANITRFSGETETIFRKRVKYAFQNAKDAGCKQGFANIFNRMGVQVLAQNERLPDRDWDIISLELGESEIASDMQLLQALVQQYGRTCRRYEFSITSECHPVYLAAAEFNCEWQNYSAYMDIEYSVDDVILINNKPSEFNNQSQTTKAIWER</sequence>
<dbReference type="InterPro" id="IPR006521">
    <property type="entry name" value="Tail_protein_I"/>
</dbReference>
<dbReference type="Pfam" id="PF09684">
    <property type="entry name" value="Tail_P2_I"/>
    <property type="match status" value="1"/>
</dbReference>
<evidence type="ECO:0000313" key="3">
    <source>
        <dbReference type="Proteomes" id="UP000315115"/>
    </source>
</evidence>
<proteinExistence type="predicted"/>
<protein>
    <recommendedName>
        <fullName evidence="4">Phage tail protein</fullName>
    </recommendedName>
</protein>
<dbReference type="RefSeq" id="WP_143694023.1">
    <property type="nucleotide sequence ID" value="NZ_AP019799.1"/>
</dbReference>
<gene>
    <name evidence="2" type="ORF">VroAM7_44840</name>
</gene>
<dbReference type="Proteomes" id="UP000315115">
    <property type="component" value="Chromosome 2"/>
</dbReference>
<name>A0A510IEH4_9VIBR</name>
<evidence type="ECO:0008006" key="4">
    <source>
        <dbReference type="Google" id="ProtNLM"/>
    </source>
</evidence>
<feature type="region of interest" description="Disordered" evidence="1">
    <location>
        <begin position="1"/>
        <end position="22"/>
    </location>
</feature>
<evidence type="ECO:0000256" key="1">
    <source>
        <dbReference type="SAM" id="MobiDB-lite"/>
    </source>
</evidence>
<feature type="compositionally biased region" description="Polar residues" evidence="1">
    <location>
        <begin position="13"/>
        <end position="22"/>
    </location>
</feature>
<reference evidence="3" key="1">
    <citation type="submission" date="2019-07" db="EMBL/GenBank/DDBJ databases">
        <title>Complete Genome Sequences of Vibrion rotiferianus strain AM7.</title>
        <authorList>
            <person name="Miyazaki K."/>
            <person name="Wiseschart A."/>
            <person name="Pootanakit K."/>
            <person name="Ishimori K."/>
            <person name="Kitahara K."/>
        </authorList>
    </citation>
    <scope>NUCLEOTIDE SEQUENCE [LARGE SCALE GENOMIC DNA]</scope>
    <source>
        <strain evidence="3">AM7</strain>
    </source>
</reference>